<dbReference type="InterPro" id="IPR001497">
    <property type="entry name" value="MethylDNA_cys_MeTrfase_AS"/>
</dbReference>
<feature type="domain" description="Methylated-DNA-[protein]-cysteine S-methyltransferase DNA binding" evidence="10">
    <location>
        <begin position="89"/>
        <end position="168"/>
    </location>
</feature>
<dbReference type="SUPFAM" id="SSF53155">
    <property type="entry name" value="Methylated DNA-protein cysteine methyltransferase domain"/>
    <property type="match status" value="1"/>
</dbReference>
<dbReference type="InterPro" id="IPR014048">
    <property type="entry name" value="MethylDNA_cys_MeTrfase_DNA-bd"/>
</dbReference>
<comment type="catalytic activity">
    <reaction evidence="8 9">
        <text>a 6-O-methyl-2'-deoxyguanosine in DNA + L-cysteinyl-[protein] = S-methyl-L-cysteinyl-[protein] + a 2'-deoxyguanosine in DNA</text>
        <dbReference type="Rhea" id="RHEA:24000"/>
        <dbReference type="Rhea" id="RHEA-COMP:10131"/>
        <dbReference type="Rhea" id="RHEA-COMP:10132"/>
        <dbReference type="Rhea" id="RHEA-COMP:11367"/>
        <dbReference type="Rhea" id="RHEA-COMP:11368"/>
        <dbReference type="ChEBI" id="CHEBI:29950"/>
        <dbReference type="ChEBI" id="CHEBI:82612"/>
        <dbReference type="ChEBI" id="CHEBI:85445"/>
        <dbReference type="ChEBI" id="CHEBI:85448"/>
        <dbReference type="EC" id="2.1.1.63"/>
    </reaction>
</comment>
<evidence type="ECO:0000256" key="2">
    <source>
        <dbReference type="ARBA" id="ARBA00008711"/>
    </source>
</evidence>
<evidence type="ECO:0000256" key="3">
    <source>
        <dbReference type="ARBA" id="ARBA00022490"/>
    </source>
</evidence>
<dbReference type="HAMAP" id="MF_00772">
    <property type="entry name" value="OGT"/>
    <property type="match status" value="1"/>
</dbReference>
<dbReference type="NCBIfam" id="TIGR00589">
    <property type="entry name" value="ogt"/>
    <property type="match status" value="1"/>
</dbReference>
<dbReference type="Gene3D" id="1.10.10.10">
    <property type="entry name" value="Winged helix-like DNA-binding domain superfamily/Winged helix DNA-binding domain"/>
    <property type="match status" value="1"/>
</dbReference>
<dbReference type="KEGG" id="pms:KNP414_00538"/>
<dbReference type="GO" id="GO:0032259">
    <property type="term" value="P:methylation"/>
    <property type="evidence" value="ECO:0007669"/>
    <property type="project" value="UniProtKB-KW"/>
</dbReference>
<evidence type="ECO:0000256" key="7">
    <source>
        <dbReference type="ARBA" id="ARBA00023204"/>
    </source>
</evidence>
<comment type="miscellaneous">
    <text evidence="9">This enzyme catalyzes only one turnover and therefore is not strictly catalytic. According to one definition, an enzyme is a biocatalyst that acts repeatedly and over many reaction cycles.</text>
</comment>
<feature type="domain" description="Methylguanine DNA methyltransferase ribonuclease-like" evidence="11">
    <location>
        <begin position="4"/>
        <end position="85"/>
    </location>
</feature>
<dbReference type="InterPro" id="IPR036217">
    <property type="entry name" value="MethylDNA_cys_MeTrfase_DNAb"/>
</dbReference>
<comment type="similarity">
    <text evidence="2 9">Belongs to the MGMT family.</text>
</comment>
<dbReference type="Pfam" id="PF02870">
    <property type="entry name" value="Methyltransf_1N"/>
    <property type="match status" value="1"/>
</dbReference>
<dbReference type="HOGENOM" id="CLU_000445_52_2_9"/>
<protein>
    <recommendedName>
        <fullName evidence="9">Methylated-DNA--protein-cysteine methyltransferase</fullName>
        <ecNumber evidence="9">2.1.1.63</ecNumber>
    </recommendedName>
    <alternativeName>
        <fullName evidence="9">6-O-methylguanine-DNA methyltransferase</fullName>
        <shortName evidence="9">MGMT</shortName>
    </alternativeName>
    <alternativeName>
        <fullName evidence="9">O-6-methylguanine-DNA-alkyltransferase</fullName>
    </alternativeName>
</protein>
<evidence type="ECO:0000256" key="9">
    <source>
        <dbReference type="HAMAP-Rule" id="MF_00772"/>
    </source>
</evidence>
<dbReference type="InterPro" id="IPR023546">
    <property type="entry name" value="MGMT"/>
</dbReference>
<dbReference type="FunFam" id="1.10.10.10:FF:000214">
    <property type="entry name" value="Methylated-DNA--protein-cysteine methyltransferase"/>
    <property type="match status" value="1"/>
</dbReference>
<keyword evidence="6 9" id="KW-0227">DNA damage</keyword>
<dbReference type="GO" id="GO:0003908">
    <property type="term" value="F:methylated-DNA-[protein]-cysteine S-methyltransferase activity"/>
    <property type="evidence" value="ECO:0007669"/>
    <property type="project" value="UniProtKB-UniRule"/>
</dbReference>
<evidence type="ECO:0000256" key="6">
    <source>
        <dbReference type="ARBA" id="ARBA00022763"/>
    </source>
</evidence>
<keyword evidence="7 9" id="KW-0234">DNA repair</keyword>
<dbReference type="SUPFAM" id="SSF46767">
    <property type="entry name" value="Methylated DNA-protein cysteine methyltransferase, C-terminal domain"/>
    <property type="match status" value="1"/>
</dbReference>
<accession>F8FQ21</accession>
<dbReference type="Proteomes" id="UP000006620">
    <property type="component" value="Chromosome"/>
</dbReference>
<dbReference type="PROSITE" id="PS00374">
    <property type="entry name" value="MGMT"/>
    <property type="match status" value="1"/>
</dbReference>
<dbReference type="PATRIC" id="fig|1036673.3.peg.489"/>
<gene>
    <name evidence="12" type="ordered locus">KNP414_00538</name>
</gene>
<evidence type="ECO:0000313" key="13">
    <source>
        <dbReference type="Proteomes" id="UP000006620"/>
    </source>
</evidence>
<comment type="function">
    <text evidence="9">Involved in the cellular defense against the biological effects of O6-methylguanine (O6-MeG) and O4-methylthymine (O4-MeT) in DNA. Repairs the methylated nucleobase in DNA by stoichiometrically transferring the methyl group to a cysteine residue in the enzyme. This is a suicide reaction: the enzyme is irreversibly inactivated.</text>
</comment>
<dbReference type="Gene3D" id="3.30.160.70">
    <property type="entry name" value="Methylated DNA-protein cysteine methyltransferase domain"/>
    <property type="match status" value="1"/>
</dbReference>
<dbReference type="AlphaFoldDB" id="F8FQ21"/>
<comment type="catalytic activity">
    <reaction evidence="1 9">
        <text>a 4-O-methyl-thymidine in DNA + L-cysteinyl-[protein] = a thymidine in DNA + S-methyl-L-cysteinyl-[protein]</text>
        <dbReference type="Rhea" id="RHEA:53428"/>
        <dbReference type="Rhea" id="RHEA-COMP:10131"/>
        <dbReference type="Rhea" id="RHEA-COMP:10132"/>
        <dbReference type="Rhea" id="RHEA-COMP:13555"/>
        <dbReference type="Rhea" id="RHEA-COMP:13556"/>
        <dbReference type="ChEBI" id="CHEBI:29950"/>
        <dbReference type="ChEBI" id="CHEBI:82612"/>
        <dbReference type="ChEBI" id="CHEBI:137386"/>
        <dbReference type="ChEBI" id="CHEBI:137387"/>
        <dbReference type="EC" id="2.1.1.63"/>
    </reaction>
</comment>
<dbReference type="InterPro" id="IPR036388">
    <property type="entry name" value="WH-like_DNA-bd_sf"/>
</dbReference>
<dbReference type="InterPro" id="IPR008332">
    <property type="entry name" value="MethylG_MeTrfase_N"/>
</dbReference>
<dbReference type="Pfam" id="PF01035">
    <property type="entry name" value="DNA_binding_1"/>
    <property type="match status" value="1"/>
</dbReference>
<keyword evidence="4 9" id="KW-0489">Methyltransferase</keyword>
<evidence type="ECO:0000259" key="11">
    <source>
        <dbReference type="Pfam" id="PF02870"/>
    </source>
</evidence>
<organism evidence="12 13">
    <name type="scientific">Paenibacillus mucilaginosus (strain KNP414)</name>
    <dbReference type="NCBI Taxonomy" id="1036673"/>
    <lineage>
        <taxon>Bacteria</taxon>
        <taxon>Bacillati</taxon>
        <taxon>Bacillota</taxon>
        <taxon>Bacilli</taxon>
        <taxon>Bacillales</taxon>
        <taxon>Paenibacillaceae</taxon>
        <taxon>Paenibacillus</taxon>
    </lineage>
</organism>
<comment type="subcellular location">
    <subcellularLocation>
        <location evidence="9">Cytoplasm</location>
    </subcellularLocation>
</comment>
<reference evidence="12 13" key="2">
    <citation type="journal article" date="2013" name="Genome Announc.">
        <title>Genome Sequence of Growth-Improving Paenibacillus mucilaginosus Strain KNP414.</title>
        <authorList>
            <person name="Lu J.J."/>
            <person name="Wang J.F."/>
            <person name="Hu X.F."/>
        </authorList>
    </citation>
    <scope>NUCLEOTIDE SEQUENCE [LARGE SCALE GENOMIC DNA]</scope>
    <source>
        <strain evidence="12 13">KNP414</strain>
    </source>
</reference>
<proteinExistence type="inferred from homology"/>
<feature type="active site" description="Nucleophile; methyl group acceptor" evidence="9">
    <location>
        <position position="140"/>
    </location>
</feature>
<evidence type="ECO:0000256" key="8">
    <source>
        <dbReference type="ARBA" id="ARBA00049348"/>
    </source>
</evidence>
<keyword evidence="3 9" id="KW-0963">Cytoplasm</keyword>
<keyword evidence="5 9" id="KW-0808">Transferase</keyword>
<reference evidence="13" key="1">
    <citation type="submission" date="2011-06" db="EMBL/GenBank/DDBJ databases">
        <title>Complete genome sequence of Paenibacillus mucilaginosus KNP414.</title>
        <authorList>
            <person name="Wang J."/>
            <person name="Hu S."/>
            <person name="Hu X."/>
            <person name="Zhang B."/>
            <person name="Dong D."/>
            <person name="Zhang S."/>
            <person name="Zhao K."/>
            <person name="Wu D."/>
        </authorList>
    </citation>
    <scope>NUCLEOTIDE SEQUENCE [LARGE SCALE GENOMIC DNA]</scope>
    <source>
        <strain evidence="13">KNP414</strain>
    </source>
</reference>
<sequence length="181" mass="19443">MSTIRYHEMDSPIGVLTLGISDRDGLSQIEFGSFEEHEDRLRSWSGRFFGTDIWGSDPAALAPFEDQLRRYFAGELRVFTLPLDLRGTPFQVGVWQALIGIPYGEARSYKDVAEAIGSPKAVRAVGGANNRNPVPIVVPCHRVIGAAGAMVGYGGGLSIKTFLLGLEGYEGRASAAGGGRI</sequence>
<dbReference type="RefSeq" id="WP_013914329.1">
    <property type="nucleotide sequence ID" value="NC_015690.1"/>
</dbReference>
<dbReference type="CDD" id="cd06445">
    <property type="entry name" value="ATase"/>
    <property type="match status" value="1"/>
</dbReference>
<evidence type="ECO:0000256" key="5">
    <source>
        <dbReference type="ARBA" id="ARBA00022679"/>
    </source>
</evidence>
<dbReference type="GO" id="GO:0006307">
    <property type="term" value="P:DNA alkylation repair"/>
    <property type="evidence" value="ECO:0007669"/>
    <property type="project" value="UniProtKB-UniRule"/>
</dbReference>
<evidence type="ECO:0000259" key="10">
    <source>
        <dbReference type="Pfam" id="PF01035"/>
    </source>
</evidence>
<dbReference type="PANTHER" id="PTHR10815">
    <property type="entry name" value="METHYLATED-DNA--PROTEIN-CYSTEINE METHYLTRANSFERASE"/>
    <property type="match status" value="1"/>
</dbReference>
<name>F8FQ21_PAEMK</name>
<evidence type="ECO:0000313" key="12">
    <source>
        <dbReference type="EMBL" id="AEI39163.1"/>
    </source>
</evidence>
<dbReference type="InterPro" id="IPR036631">
    <property type="entry name" value="MGMT_N_sf"/>
</dbReference>
<evidence type="ECO:0000256" key="4">
    <source>
        <dbReference type="ARBA" id="ARBA00022603"/>
    </source>
</evidence>
<dbReference type="GO" id="GO:0005737">
    <property type="term" value="C:cytoplasm"/>
    <property type="evidence" value="ECO:0007669"/>
    <property type="project" value="UniProtKB-SubCell"/>
</dbReference>
<evidence type="ECO:0000256" key="1">
    <source>
        <dbReference type="ARBA" id="ARBA00001286"/>
    </source>
</evidence>
<dbReference type="EC" id="2.1.1.63" evidence="9"/>
<dbReference type="EMBL" id="CP002869">
    <property type="protein sequence ID" value="AEI39163.1"/>
    <property type="molecule type" value="Genomic_DNA"/>
</dbReference>
<dbReference type="PANTHER" id="PTHR10815:SF5">
    <property type="entry name" value="METHYLATED-DNA--PROTEIN-CYSTEINE METHYLTRANSFERASE"/>
    <property type="match status" value="1"/>
</dbReference>